<proteinExistence type="predicted"/>
<organism evidence="2 3">
    <name type="scientific">Testudinid alphaherpesvirus 3</name>
    <dbReference type="NCBI Taxonomy" id="2560801"/>
    <lineage>
        <taxon>Viruses</taxon>
        <taxon>Duplodnaviria</taxon>
        <taxon>Heunggongvirae</taxon>
        <taxon>Peploviricota</taxon>
        <taxon>Herviviricetes</taxon>
        <taxon>Herpesvirales</taxon>
        <taxon>Orthoherpesviridae</taxon>
        <taxon>Alphaherpesvirinae</taxon>
        <taxon>Scutavirus</taxon>
        <taxon>Scutavirus testudinidalpha3</taxon>
    </lineage>
</organism>
<feature type="region of interest" description="Disordered" evidence="1">
    <location>
        <begin position="1"/>
        <end position="201"/>
    </location>
</feature>
<reference evidence="2 3" key="1">
    <citation type="journal article" date="2015" name="J. Virol.">
        <title>The Genome of a Tortoise Herpesvirus (Testudinid Herpesvirus 3) Has a Novel Structure and Contains a Large Region That Is Not Required for Replication In Vitro or Virulence In Vivo.</title>
        <authorList>
            <person name="Gandar F."/>
            <person name="Wilkie G.S."/>
            <person name="Gatherer D."/>
            <person name="Kerr K."/>
            <person name="Marlier D."/>
            <person name="Diez M."/>
            <person name="Marschang R.E."/>
            <person name="Mast J."/>
            <person name="Dewals B.G."/>
            <person name="Davison A.J."/>
            <person name="Vanderplasschen A.F."/>
        </authorList>
    </citation>
    <scope>NUCLEOTIDE SEQUENCE [LARGE SCALE GENOMIC DNA]</scope>
    <source>
        <strain evidence="2 3">4295/7R</strain>
    </source>
</reference>
<protein>
    <submittedName>
        <fullName evidence="2">Protein TE26</fullName>
    </submittedName>
</protein>
<evidence type="ECO:0000313" key="2">
    <source>
        <dbReference type="EMBL" id="AIU39438.1"/>
    </source>
</evidence>
<feature type="compositionally biased region" description="Polar residues" evidence="1">
    <location>
        <begin position="139"/>
        <end position="155"/>
    </location>
</feature>
<dbReference type="EMBL" id="KM924293">
    <property type="protein sequence ID" value="AIU39438.1"/>
    <property type="molecule type" value="Genomic_DNA"/>
</dbReference>
<feature type="compositionally biased region" description="Basic residues" evidence="1">
    <location>
        <begin position="9"/>
        <end position="23"/>
    </location>
</feature>
<dbReference type="Proteomes" id="UP000240599">
    <property type="component" value="Segment"/>
</dbReference>
<evidence type="ECO:0000256" key="1">
    <source>
        <dbReference type="SAM" id="MobiDB-lite"/>
    </source>
</evidence>
<evidence type="ECO:0000313" key="3">
    <source>
        <dbReference type="Proteomes" id="UP000240599"/>
    </source>
</evidence>
<accession>A0A0M3MXV6</accession>
<feature type="compositionally biased region" description="Pro residues" evidence="1">
    <location>
        <begin position="120"/>
        <end position="130"/>
    </location>
</feature>
<feature type="compositionally biased region" description="Polar residues" evidence="1">
    <location>
        <begin position="81"/>
        <end position="104"/>
    </location>
</feature>
<feature type="compositionally biased region" description="Basic and acidic residues" evidence="1">
    <location>
        <begin position="187"/>
        <end position="197"/>
    </location>
</feature>
<sequence length="210" mass="21896">MESGGNGRGRPRGRPTRRSRGRRGPSPPRTRSRSPLRHGPDSPEPGPSGSGMVPRLVRPSPGDPEQAHPGSPARQQPRDNGGSSDSTVSLSNPESDSGQITSSDSGDEAHSPGLVQGPVSPGPTPFPRPGTLPVEVGDVSSSTSVQAPPTGNQGRSPGEVAPDQPHIPRWVRLAGQPNIGPMPPIARDQRISEDHPPADPGNYVFIIYTG</sequence>
<name>A0A0M3MXV6_9ALPH</name>
<gene>
    <name evidence="2" type="primary">TE26</name>
</gene>